<evidence type="ECO:0000313" key="6">
    <source>
        <dbReference type="EMBL" id="PZW40057.1"/>
    </source>
</evidence>
<dbReference type="Pfam" id="PF22780">
    <property type="entry name" value="HI0933_like_1st"/>
    <property type="match status" value="1"/>
</dbReference>
<evidence type="ECO:0008006" key="8">
    <source>
        <dbReference type="Google" id="ProtNLM"/>
    </source>
</evidence>
<evidence type="ECO:0000313" key="7">
    <source>
        <dbReference type="Proteomes" id="UP000249688"/>
    </source>
</evidence>
<dbReference type="OrthoDB" id="9773233at2"/>
<dbReference type="Proteomes" id="UP000249688">
    <property type="component" value="Unassembled WGS sequence"/>
</dbReference>
<dbReference type="EMBL" id="QKYU01000025">
    <property type="protein sequence ID" value="PZW40057.1"/>
    <property type="molecule type" value="Genomic_DNA"/>
</dbReference>
<dbReference type="SUPFAM" id="SSF51905">
    <property type="entry name" value="FAD/NAD(P)-binding domain"/>
    <property type="match status" value="1"/>
</dbReference>
<dbReference type="Gene3D" id="1.10.8.260">
    <property type="entry name" value="HI0933 insert domain-like"/>
    <property type="match status" value="1"/>
</dbReference>
<dbReference type="InterPro" id="IPR036188">
    <property type="entry name" value="FAD/NAD-bd_sf"/>
</dbReference>
<keyword evidence="3" id="KW-0274">FAD</keyword>
<dbReference type="Pfam" id="PF03486">
    <property type="entry name" value="HI0933_like"/>
    <property type="match status" value="1"/>
</dbReference>
<name>A0A2W7IL03_9PROT</name>
<evidence type="ECO:0000256" key="3">
    <source>
        <dbReference type="ARBA" id="ARBA00022827"/>
    </source>
</evidence>
<comment type="caution">
    <text evidence="6">The sequence shown here is derived from an EMBL/GenBank/DDBJ whole genome shotgun (WGS) entry which is preliminary data.</text>
</comment>
<dbReference type="InterPro" id="IPR057661">
    <property type="entry name" value="RsdA/BaiN/AoA(So)_Rossmann"/>
</dbReference>
<dbReference type="PRINTS" id="PR00411">
    <property type="entry name" value="PNDRDTASEI"/>
</dbReference>
<sequence>MRTYDALIIGAGAAGLMCAISAGRRGRKVAVIEHLDHPGAKILISGGGRCNFTNREVVPERFLSANPAFCRSALARFTSGDFIDMVDAHGIAWHEKTLGQLFCDGSARQIVAMLMAECRDAGVEVCLGHRVTDVAAGFVVSTDHGPFTAPSLVLAAGGLAIPKMGATGFALEVARRFGLGLAPTRPALVPLTFQGEALEIMRPLSGLSLEVAASHGRTSFREGMVFTHRGVSGPAVLQISSYWVPGSEIALDLVPGVDVLAALLAAKRARPKAQVATILGGMLPARLADVLGPKRGMADMPDKDLARIAAGINAWTLTPSGTEGYAKAEVMAGGVDTAGLSSRSMEARAVPGLFVVGEAVDVTGWLGGYNFQWAWASGWAAGLAV</sequence>
<keyword evidence="7" id="KW-1185">Reference proteome</keyword>
<dbReference type="InterPro" id="IPR023166">
    <property type="entry name" value="BaiN-like_dom_sf"/>
</dbReference>
<feature type="domain" description="RsdA/BaiN/AoA(So)-like insert" evidence="5">
    <location>
        <begin position="185"/>
        <end position="330"/>
    </location>
</feature>
<evidence type="ECO:0000256" key="2">
    <source>
        <dbReference type="ARBA" id="ARBA00022630"/>
    </source>
</evidence>
<organism evidence="6 7">
    <name type="scientific">Humitalea rosea</name>
    <dbReference type="NCBI Taxonomy" id="990373"/>
    <lineage>
        <taxon>Bacteria</taxon>
        <taxon>Pseudomonadati</taxon>
        <taxon>Pseudomonadota</taxon>
        <taxon>Alphaproteobacteria</taxon>
        <taxon>Acetobacterales</taxon>
        <taxon>Roseomonadaceae</taxon>
        <taxon>Humitalea</taxon>
    </lineage>
</organism>
<dbReference type="InterPro" id="IPR004792">
    <property type="entry name" value="BaiN-like"/>
</dbReference>
<keyword evidence="2" id="KW-0285">Flavoprotein</keyword>
<dbReference type="PANTHER" id="PTHR42887">
    <property type="entry name" value="OS12G0638800 PROTEIN"/>
    <property type="match status" value="1"/>
</dbReference>
<evidence type="ECO:0000259" key="5">
    <source>
        <dbReference type="Pfam" id="PF22780"/>
    </source>
</evidence>
<gene>
    <name evidence="6" type="ORF">C8P66_12525</name>
</gene>
<dbReference type="NCBIfam" id="TIGR00275">
    <property type="entry name" value="aminoacetone oxidase family FAD-binding enzyme"/>
    <property type="match status" value="1"/>
</dbReference>
<dbReference type="Gene3D" id="3.50.50.60">
    <property type="entry name" value="FAD/NAD(P)-binding domain"/>
    <property type="match status" value="1"/>
</dbReference>
<evidence type="ECO:0000256" key="1">
    <source>
        <dbReference type="ARBA" id="ARBA00001974"/>
    </source>
</evidence>
<dbReference type="PANTHER" id="PTHR42887:SF2">
    <property type="entry name" value="OS12G0638800 PROTEIN"/>
    <property type="match status" value="1"/>
</dbReference>
<reference evidence="6 7" key="1">
    <citation type="submission" date="2018-06" db="EMBL/GenBank/DDBJ databases">
        <title>Genomic Encyclopedia of Archaeal and Bacterial Type Strains, Phase II (KMG-II): from individual species to whole genera.</title>
        <authorList>
            <person name="Goeker M."/>
        </authorList>
    </citation>
    <scope>NUCLEOTIDE SEQUENCE [LARGE SCALE GENOMIC DNA]</scope>
    <source>
        <strain evidence="6 7">DSM 24525</strain>
    </source>
</reference>
<comment type="cofactor">
    <cofactor evidence="1">
        <name>FAD</name>
        <dbReference type="ChEBI" id="CHEBI:57692"/>
    </cofactor>
</comment>
<dbReference type="Gene3D" id="2.40.30.10">
    <property type="entry name" value="Translation factors"/>
    <property type="match status" value="1"/>
</dbReference>
<feature type="domain" description="RsdA/BaiN/AoA(So)-like Rossmann fold-like" evidence="4">
    <location>
        <begin position="5"/>
        <end position="382"/>
    </location>
</feature>
<dbReference type="SUPFAM" id="SSF160996">
    <property type="entry name" value="HI0933 insert domain-like"/>
    <property type="match status" value="1"/>
</dbReference>
<dbReference type="RefSeq" id="WP_111399811.1">
    <property type="nucleotide sequence ID" value="NZ_QKYU01000025.1"/>
</dbReference>
<dbReference type="InterPro" id="IPR055178">
    <property type="entry name" value="RsdA/BaiN/AoA(So)-like_dom"/>
</dbReference>
<accession>A0A2W7IL03</accession>
<dbReference type="AlphaFoldDB" id="A0A2W7IL03"/>
<proteinExistence type="predicted"/>
<protein>
    <recommendedName>
        <fullName evidence="8">Aminoacetone oxidase family FAD-binding enzyme</fullName>
    </recommendedName>
</protein>
<evidence type="ECO:0000259" key="4">
    <source>
        <dbReference type="Pfam" id="PF03486"/>
    </source>
</evidence>